<name>A0A8J3KE43_9ACTN</name>
<accession>A0A8J3KE43</accession>
<dbReference type="SMART" id="SM00829">
    <property type="entry name" value="PKS_ER"/>
    <property type="match status" value="1"/>
</dbReference>
<dbReference type="SUPFAM" id="SSF50129">
    <property type="entry name" value="GroES-like"/>
    <property type="match status" value="1"/>
</dbReference>
<dbReference type="PANTHER" id="PTHR48106">
    <property type="entry name" value="QUINONE OXIDOREDUCTASE PIG3-RELATED"/>
    <property type="match status" value="1"/>
</dbReference>
<dbReference type="InterPro" id="IPR011032">
    <property type="entry name" value="GroES-like_sf"/>
</dbReference>
<gene>
    <name evidence="4" type="ORF">Cci01nite_40180</name>
</gene>
<dbReference type="PANTHER" id="PTHR48106:SF18">
    <property type="entry name" value="QUINONE OXIDOREDUCTASE PIG3"/>
    <property type="match status" value="1"/>
</dbReference>
<dbReference type="SUPFAM" id="SSF51735">
    <property type="entry name" value="NAD(P)-binding Rossmann-fold domains"/>
    <property type="match status" value="1"/>
</dbReference>
<dbReference type="Pfam" id="PF08240">
    <property type="entry name" value="ADH_N"/>
    <property type="match status" value="1"/>
</dbReference>
<evidence type="ECO:0000259" key="3">
    <source>
        <dbReference type="SMART" id="SM00829"/>
    </source>
</evidence>
<comment type="caution">
    <text evidence="4">The sequence shown here is derived from an EMBL/GenBank/DDBJ whole genome shotgun (WGS) entry which is preliminary data.</text>
</comment>
<reference evidence="4 5" key="1">
    <citation type="submission" date="2021-01" db="EMBL/GenBank/DDBJ databases">
        <title>Whole genome shotgun sequence of Catellatospora citrea NBRC 14495.</title>
        <authorList>
            <person name="Komaki H."/>
            <person name="Tamura T."/>
        </authorList>
    </citation>
    <scope>NUCLEOTIDE SEQUENCE [LARGE SCALE GENOMIC DNA]</scope>
    <source>
        <strain evidence="4 5">NBRC 14495</strain>
    </source>
</reference>
<keyword evidence="5" id="KW-1185">Reference proteome</keyword>
<evidence type="ECO:0000256" key="2">
    <source>
        <dbReference type="ARBA" id="ARBA00023002"/>
    </source>
</evidence>
<dbReference type="GO" id="GO:0016651">
    <property type="term" value="F:oxidoreductase activity, acting on NAD(P)H"/>
    <property type="evidence" value="ECO:0007669"/>
    <property type="project" value="TreeGrafter"/>
</dbReference>
<dbReference type="RefSeq" id="WP_120320375.1">
    <property type="nucleotide sequence ID" value="NZ_BONH01000017.1"/>
</dbReference>
<dbReference type="GO" id="GO:0070402">
    <property type="term" value="F:NADPH binding"/>
    <property type="evidence" value="ECO:0007669"/>
    <property type="project" value="TreeGrafter"/>
</dbReference>
<evidence type="ECO:0000256" key="1">
    <source>
        <dbReference type="ARBA" id="ARBA00022857"/>
    </source>
</evidence>
<dbReference type="EMBL" id="BONH01000017">
    <property type="protein sequence ID" value="GIF98924.1"/>
    <property type="molecule type" value="Genomic_DNA"/>
</dbReference>
<feature type="domain" description="Enoyl reductase (ER)" evidence="3">
    <location>
        <begin position="10"/>
        <end position="325"/>
    </location>
</feature>
<protein>
    <submittedName>
        <fullName evidence="4">Zinc-binding alcohol dehydrogenase</fullName>
    </submittedName>
</protein>
<organism evidence="4 5">
    <name type="scientific">Catellatospora citrea</name>
    <dbReference type="NCBI Taxonomy" id="53366"/>
    <lineage>
        <taxon>Bacteria</taxon>
        <taxon>Bacillati</taxon>
        <taxon>Actinomycetota</taxon>
        <taxon>Actinomycetes</taxon>
        <taxon>Micromonosporales</taxon>
        <taxon>Micromonosporaceae</taxon>
        <taxon>Catellatospora</taxon>
    </lineage>
</organism>
<proteinExistence type="predicted"/>
<dbReference type="InterPro" id="IPR036291">
    <property type="entry name" value="NAD(P)-bd_dom_sf"/>
</dbReference>
<dbReference type="Pfam" id="PF13602">
    <property type="entry name" value="ADH_zinc_N_2"/>
    <property type="match status" value="1"/>
</dbReference>
<evidence type="ECO:0000313" key="5">
    <source>
        <dbReference type="Proteomes" id="UP000659904"/>
    </source>
</evidence>
<keyword evidence="2" id="KW-0560">Oxidoreductase</keyword>
<keyword evidence="1" id="KW-0521">NADP</keyword>
<dbReference type="InterPro" id="IPR020843">
    <property type="entry name" value="ER"/>
</dbReference>
<dbReference type="Gene3D" id="3.90.180.10">
    <property type="entry name" value="Medium-chain alcohol dehydrogenases, catalytic domain"/>
    <property type="match status" value="1"/>
</dbReference>
<dbReference type="InterPro" id="IPR013154">
    <property type="entry name" value="ADH-like_N"/>
</dbReference>
<dbReference type="Proteomes" id="UP000659904">
    <property type="component" value="Unassembled WGS sequence"/>
</dbReference>
<sequence length="327" mass="34076">MKAVGLHEFGGPEVLRVVDVPEPHAGPGQVRIRVHASAVNPADTLLRDGTQEWALAGVPAPYVPGMDVAGVVDEIGPGTDTSLRTGDPVMAMLLPFFPADDGSVAYRGGGYVQYAVLPAKAVVRAPDGFGHEAAATLPMNGLTALLAFDQLALPPGSTLAVIGAAGALGGYLVQLAAHAGLTVIADAAPADEQLVRELGANEVVPRGPEVVDSIRARYPDGVDAVADTALVGPQLLDAVRDGGTFIRFRQTEEPGGYTAESTRGIRVLSPFVPEYDGRTDKLDEIRRLAGSGVLTPRIAEVMPADRASDAHRRLEAGGVRGRFVLTF</sequence>
<dbReference type="Gene3D" id="3.40.50.720">
    <property type="entry name" value="NAD(P)-binding Rossmann-like Domain"/>
    <property type="match status" value="1"/>
</dbReference>
<dbReference type="CDD" id="cd05289">
    <property type="entry name" value="MDR_like_2"/>
    <property type="match status" value="1"/>
</dbReference>
<evidence type="ECO:0000313" key="4">
    <source>
        <dbReference type="EMBL" id="GIF98924.1"/>
    </source>
</evidence>
<dbReference type="AlphaFoldDB" id="A0A8J3KE43"/>